<protein>
    <submittedName>
        <fullName evidence="6">Flagella export chaperone FliS</fullName>
    </submittedName>
    <submittedName>
        <fullName evidence="7">Flagellar export chaperone FliS</fullName>
    </submittedName>
</protein>
<evidence type="ECO:0000256" key="5">
    <source>
        <dbReference type="ARBA" id="ARBA00023186"/>
    </source>
</evidence>
<dbReference type="GO" id="GO:0071973">
    <property type="term" value="P:bacterial-type flagellum-dependent cell motility"/>
    <property type="evidence" value="ECO:0007669"/>
    <property type="project" value="TreeGrafter"/>
</dbReference>
<sequence length="118" mass="13299">MGIELYNQQNAVSDDPYALVLKLYEGIIKYLSFAKSAINNGDVENKFIYINKSIAIFDELRNVLDFDGGEVAYYLDGLYLYQIETLFSAGVDDNINSINQVIKVTQGLIDAWKEETGL</sequence>
<keyword evidence="4" id="KW-1005">Bacterial flagellum biogenesis</keyword>
<keyword evidence="5" id="KW-0143">Chaperone</keyword>
<dbReference type="InterPro" id="IPR036584">
    <property type="entry name" value="FliS_sf"/>
</dbReference>
<evidence type="ECO:0000256" key="4">
    <source>
        <dbReference type="ARBA" id="ARBA00022795"/>
    </source>
</evidence>
<keyword evidence="6" id="KW-0969">Cilium</keyword>
<dbReference type="NCBIfam" id="TIGR00208">
    <property type="entry name" value="fliS"/>
    <property type="match status" value="1"/>
</dbReference>
<keyword evidence="6" id="KW-0966">Cell projection</keyword>
<reference evidence="6 8" key="1">
    <citation type="submission" date="2017-09" db="EMBL/GenBank/DDBJ databases">
        <title>Reassesment of A. cryaerophilus.</title>
        <authorList>
            <person name="Perez-Cataluna A."/>
            <person name="Collado L."/>
            <person name="Salgado O."/>
            <person name="Lefinanco V."/>
            <person name="Figueras M.J."/>
        </authorList>
    </citation>
    <scope>NUCLEOTIDE SEQUENCE [LARGE SCALE GENOMIC DNA]</scope>
    <source>
        <strain evidence="6 8">LMG 9861</strain>
    </source>
</reference>
<dbReference type="RefSeq" id="WP_066154103.1">
    <property type="nucleotide sequence ID" value="NZ_CP060694.1"/>
</dbReference>
<comment type="subcellular location">
    <subcellularLocation>
        <location evidence="1">Cytoplasm</location>
        <location evidence="1">Cytosol</location>
    </subcellularLocation>
</comment>
<accession>A0A2S9SR70</accession>
<organism evidence="6 8">
    <name type="scientific">Aliarcobacter cryaerophilus</name>
    <dbReference type="NCBI Taxonomy" id="28198"/>
    <lineage>
        <taxon>Bacteria</taxon>
        <taxon>Pseudomonadati</taxon>
        <taxon>Campylobacterota</taxon>
        <taxon>Epsilonproteobacteria</taxon>
        <taxon>Campylobacterales</taxon>
        <taxon>Arcobacteraceae</taxon>
        <taxon>Aliarcobacter</taxon>
    </lineage>
</organism>
<dbReference type="AlphaFoldDB" id="A0A2S9SR70"/>
<dbReference type="EMBL" id="NXGJ01000001">
    <property type="protein sequence ID" value="PRM89083.1"/>
    <property type="molecule type" value="Genomic_DNA"/>
</dbReference>
<dbReference type="InterPro" id="IPR003713">
    <property type="entry name" value="FliS"/>
</dbReference>
<comment type="similarity">
    <text evidence="2">Belongs to the FliS family.</text>
</comment>
<proteinExistence type="inferred from homology"/>
<dbReference type="EMBL" id="CP099556">
    <property type="protein sequence ID" value="UYF43091.1"/>
    <property type="molecule type" value="Genomic_DNA"/>
</dbReference>
<keyword evidence="6" id="KW-0282">Flagellum</keyword>
<dbReference type="PANTHER" id="PTHR34773">
    <property type="entry name" value="FLAGELLAR SECRETION CHAPERONE FLIS"/>
    <property type="match status" value="1"/>
</dbReference>
<evidence type="ECO:0000313" key="6">
    <source>
        <dbReference type="EMBL" id="PRM89083.1"/>
    </source>
</evidence>
<dbReference type="Proteomes" id="UP001164100">
    <property type="component" value="Chromosome"/>
</dbReference>
<dbReference type="SUPFAM" id="SSF101116">
    <property type="entry name" value="Flagellar export chaperone FliS"/>
    <property type="match status" value="1"/>
</dbReference>
<dbReference type="GO" id="GO:0044780">
    <property type="term" value="P:bacterial-type flagellum assembly"/>
    <property type="evidence" value="ECO:0007669"/>
    <property type="project" value="InterPro"/>
</dbReference>
<dbReference type="CDD" id="cd16098">
    <property type="entry name" value="FliS"/>
    <property type="match status" value="1"/>
</dbReference>
<name>A0A2S9SR70_9BACT</name>
<dbReference type="PANTHER" id="PTHR34773:SF1">
    <property type="entry name" value="FLAGELLAR SECRETION CHAPERONE FLIS"/>
    <property type="match status" value="1"/>
</dbReference>
<gene>
    <name evidence="7" type="primary">fliS</name>
    <name evidence="6" type="ORF">CJ669_00885</name>
    <name evidence="7" type="ORF">NGX11_09345</name>
</gene>
<evidence type="ECO:0000256" key="1">
    <source>
        <dbReference type="ARBA" id="ARBA00004514"/>
    </source>
</evidence>
<dbReference type="PIRSF" id="PIRSF039090">
    <property type="entry name" value="Flis"/>
    <property type="match status" value="1"/>
</dbReference>
<reference evidence="7" key="2">
    <citation type="journal article" date="2022" name="Front. Microbiol.">
        <title>Species classification and novel plasmid identifications in Arcobacter cryaerophilus and Arcobacter cryaerophilus-like organisms.</title>
        <authorList>
            <person name="Zhou G."/>
            <person name="Wang M."/>
            <person name="Wang H."/>
            <person name="Chen X."/>
            <person name="Gu Y."/>
            <person name="Shao Z."/>
            <person name="Zhang J."/>
            <person name="Zhang M."/>
        </authorList>
    </citation>
    <scope>NUCLEOTIDE SEQUENCE</scope>
    <source>
        <strain evidence="7">ICDCAC48</strain>
    </source>
</reference>
<evidence type="ECO:0000313" key="8">
    <source>
        <dbReference type="Proteomes" id="UP000239065"/>
    </source>
</evidence>
<evidence type="ECO:0000256" key="2">
    <source>
        <dbReference type="ARBA" id="ARBA00008787"/>
    </source>
</evidence>
<dbReference type="Proteomes" id="UP000239065">
    <property type="component" value="Unassembled WGS sequence"/>
</dbReference>
<evidence type="ECO:0000256" key="3">
    <source>
        <dbReference type="ARBA" id="ARBA00022490"/>
    </source>
</evidence>
<keyword evidence="3" id="KW-0963">Cytoplasm</keyword>
<dbReference type="Pfam" id="PF02561">
    <property type="entry name" value="FliS"/>
    <property type="match status" value="1"/>
</dbReference>
<dbReference type="GO" id="GO:0005829">
    <property type="term" value="C:cytosol"/>
    <property type="evidence" value="ECO:0007669"/>
    <property type="project" value="UniProtKB-SubCell"/>
</dbReference>
<evidence type="ECO:0000313" key="7">
    <source>
        <dbReference type="EMBL" id="UYF43091.1"/>
    </source>
</evidence>
<dbReference type="Gene3D" id="1.20.120.340">
    <property type="entry name" value="Flagellar protein FliS"/>
    <property type="match status" value="1"/>
</dbReference>